<sequence length="206" mass="22602">MEQNATSPPKRQGDKARAKSRRERGFNTGSHAWWNPLDGFGSSIDIPKAGLWNCFFGSAIAAKKCIQYYLEHMENIRKVDPCISVLPTTLEIIDVSRPIAKQASDSSFCSTSFSGIEIDQERKMMKLYATIAVCHLDQMNDALNAIESLLKSPDAIFSPSAALWTVIFSISAATIPSKGAAMFASSCAASFAAELLLRPIGYWLDR</sequence>
<dbReference type="AlphaFoldDB" id="A0A3M2SC14"/>
<reference evidence="2 3" key="1">
    <citation type="submission" date="2017-06" db="EMBL/GenBank/DDBJ databases">
        <title>Comparative genomic analysis of Ambrosia Fusariam Clade fungi.</title>
        <authorList>
            <person name="Stajich J.E."/>
            <person name="Carrillo J."/>
            <person name="Kijimoto T."/>
            <person name="Eskalen A."/>
            <person name="O'Donnell K."/>
            <person name="Kasson M."/>
        </authorList>
    </citation>
    <scope>NUCLEOTIDE SEQUENCE [LARGE SCALE GENOMIC DNA]</scope>
    <source>
        <strain evidence="2">UCR3666</strain>
    </source>
</reference>
<gene>
    <name evidence="2" type="ORF">CDV36_005222</name>
</gene>
<accession>A0A3M2SC14</accession>
<proteinExistence type="predicted"/>
<evidence type="ECO:0000256" key="1">
    <source>
        <dbReference type="SAM" id="MobiDB-lite"/>
    </source>
</evidence>
<feature type="region of interest" description="Disordered" evidence="1">
    <location>
        <begin position="1"/>
        <end position="27"/>
    </location>
</feature>
<evidence type="ECO:0000313" key="3">
    <source>
        <dbReference type="Proteomes" id="UP000277212"/>
    </source>
</evidence>
<dbReference type="Proteomes" id="UP000277212">
    <property type="component" value="Unassembled WGS sequence"/>
</dbReference>
<name>A0A3M2SC14_9HYPO</name>
<dbReference type="OrthoDB" id="5093380at2759"/>
<evidence type="ECO:0000313" key="2">
    <source>
        <dbReference type="EMBL" id="RMJ15117.1"/>
    </source>
</evidence>
<protein>
    <submittedName>
        <fullName evidence="2">Uncharacterized protein</fullName>
    </submittedName>
</protein>
<organism evidence="2 3">
    <name type="scientific">Fusarium kuroshium</name>
    <dbReference type="NCBI Taxonomy" id="2010991"/>
    <lineage>
        <taxon>Eukaryota</taxon>
        <taxon>Fungi</taxon>
        <taxon>Dikarya</taxon>
        <taxon>Ascomycota</taxon>
        <taxon>Pezizomycotina</taxon>
        <taxon>Sordariomycetes</taxon>
        <taxon>Hypocreomycetidae</taxon>
        <taxon>Hypocreales</taxon>
        <taxon>Nectriaceae</taxon>
        <taxon>Fusarium</taxon>
        <taxon>Fusarium solani species complex</taxon>
    </lineage>
</organism>
<dbReference type="EMBL" id="NKUJ01000071">
    <property type="protein sequence ID" value="RMJ15117.1"/>
    <property type="molecule type" value="Genomic_DNA"/>
</dbReference>
<keyword evidence="3" id="KW-1185">Reference proteome</keyword>
<comment type="caution">
    <text evidence="2">The sequence shown here is derived from an EMBL/GenBank/DDBJ whole genome shotgun (WGS) entry which is preliminary data.</text>
</comment>